<evidence type="ECO:0000313" key="2">
    <source>
        <dbReference type="EMBL" id="SFN21295.1"/>
    </source>
</evidence>
<dbReference type="EMBL" id="FOVI01000002">
    <property type="protein sequence ID" value="SFN21295.1"/>
    <property type="molecule type" value="Genomic_DNA"/>
</dbReference>
<dbReference type="Gene3D" id="2.60.120.10">
    <property type="entry name" value="Jelly Rolls"/>
    <property type="match status" value="1"/>
</dbReference>
<dbReference type="InterPro" id="IPR000595">
    <property type="entry name" value="cNMP-bd_dom"/>
</dbReference>
<gene>
    <name evidence="2" type="ORF">SAMN05421741_102135</name>
</gene>
<dbReference type="AlphaFoldDB" id="A0A1I4X6G4"/>
<dbReference type="CDD" id="cd00038">
    <property type="entry name" value="CAP_ED"/>
    <property type="match status" value="1"/>
</dbReference>
<keyword evidence="2" id="KW-0418">Kinase</keyword>
<sequence>MMDQDSIRKIQENISIPYDKALTLLENGEIQKVKKNENWLSEGDRADKLAFIIQGAMRSYLVNEKGEEINLLLQVNQDFIGDYESYISDKKAGFSIKALIETELFVITKEAINRLGQQDVFWIDFKARMSDYAFLEAKRRIEDLLLFTPEERYVNLVKKSQEVLQKITQKYISSYLGITPQSLSRIRKRIMK</sequence>
<dbReference type="InterPro" id="IPR018490">
    <property type="entry name" value="cNMP-bd_dom_sf"/>
</dbReference>
<dbReference type="PROSITE" id="PS50042">
    <property type="entry name" value="CNMP_BINDING_3"/>
    <property type="match status" value="1"/>
</dbReference>
<accession>A0A1I4X6G4</accession>
<dbReference type="SUPFAM" id="SSF51206">
    <property type="entry name" value="cAMP-binding domain-like"/>
    <property type="match status" value="1"/>
</dbReference>
<proteinExistence type="predicted"/>
<protein>
    <submittedName>
        <fullName evidence="2">cAMP-binding domain of CRP or a regulatory subunit of cAMP-dependent protein kinases</fullName>
    </submittedName>
</protein>
<dbReference type="GO" id="GO:0016301">
    <property type="term" value="F:kinase activity"/>
    <property type="evidence" value="ECO:0007669"/>
    <property type="project" value="UniProtKB-KW"/>
</dbReference>
<keyword evidence="2" id="KW-0808">Transferase</keyword>
<keyword evidence="3" id="KW-1185">Reference proteome</keyword>
<name>A0A1I4X6G4_9FLAO</name>
<feature type="domain" description="Cyclic nucleotide-binding" evidence="1">
    <location>
        <begin position="24"/>
        <end position="115"/>
    </location>
</feature>
<dbReference type="RefSeq" id="WP_245758430.1">
    <property type="nucleotide sequence ID" value="NZ_FOVI01000002.1"/>
</dbReference>
<dbReference type="InterPro" id="IPR014710">
    <property type="entry name" value="RmlC-like_jellyroll"/>
</dbReference>
<dbReference type="Pfam" id="PF00027">
    <property type="entry name" value="cNMP_binding"/>
    <property type="match status" value="1"/>
</dbReference>
<dbReference type="Proteomes" id="UP000199036">
    <property type="component" value="Unassembled WGS sequence"/>
</dbReference>
<evidence type="ECO:0000313" key="3">
    <source>
        <dbReference type="Proteomes" id="UP000199036"/>
    </source>
</evidence>
<organism evidence="2 3">
    <name type="scientific">Paenimyroides ummariense</name>
    <dbReference type="NCBI Taxonomy" id="913024"/>
    <lineage>
        <taxon>Bacteria</taxon>
        <taxon>Pseudomonadati</taxon>
        <taxon>Bacteroidota</taxon>
        <taxon>Flavobacteriia</taxon>
        <taxon>Flavobacteriales</taxon>
        <taxon>Flavobacteriaceae</taxon>
        <taxon>Paenimyroides</taxon>
    </lineage>
</organism>
<reference evidence="3" key="1">
    <citation type="submission" date="2016-10" db="EMBL/GenBank/DDBJ databases">
        <authorList>
            <person name="Varghese N."/>
            <person name="Submissions S."/>
        </authorList>
    </citation>
    <scope>NUCLEOTIDE SEQUENCE [LARGE SCALE GENOMIC DNA]</scope>
    <source>
        <strain evidence="3">DS-12</strain>
    </source>
</reference>
<dbReference type="STRING" id="913024.SAMN05421741_102135"/>
<evidence type="ECO:0000259" key="1">
    <source>
        <dbReference type="PROSITE" id="PS50042"/>
    </source>
</evidence>